<comment type="caution">
    <text evidence="3">The sequence shown here is derived from an EMBL/GenBank/DDBJ whole genome shotgun (WGS) entry which is preliminary data.</text>
</comment>
<organism evidence="3 4">
    <name type="scientific">Candidatus Coproplasma stercoripullorum</name>
    <dbReference type="NCBI Taxonomy" id="2840751"/>
    <lineage>
        <taxon>Bacteria</taxon>
        <taxon>Bacillati</taxon>
        <taxon>Bacillota</taxon>
        <taxon>Clostridia</taxon>
        <taxon>Eubacteriales</taxon>
        <taxon>Candidatus Coproplasma</taxon>
    </lineage>
</organism>
<evidence type="ECO:0000313" key="4">
    <source>
        <dbReference type="Proteomes" id="UP000824179"/>
    </source>
</evidence>
<evidence type="ECO:0000256" key="1">
    <source>
        <dbReference type="SAM" id="MobiDB-lite"/>
    </source>
</evidence>
<evidence type="ECO:0000313" key="3">
    <source>
        <dbReference type="EMBL" id="HIR39965.1"/>
    </source>
</evidence>
<protein>
    <submittedName>
        <fullName evidence="3">Uncharacterized protein</fullName>
    </submittedName>
</protein>
<reference evidence="3" key="1">
    <citation type="submission" date="2020-10" db="EMBL/GenBank/DDBJ databases">
        <authorList>
            <person name="Gilroy R."/>
        </authorList>
    </citation>
    <scope>NUCLEOTIDE SEQUENCE</scope>
    <source>
        <strain evidence="3">ChiW25-3613</strain>
    </source>
</reference>
<keyword evidence="2" id="KW-0732">Signal</keyword>
<feature type="compositionally biased region" description="Basic and acidic residues" evidence="1">
    <location>
        <begin position="163"/>
        <end position="183"/>
    </location>
</feature>
<evidence type="ECO:0000256" key="2">
    <source>
        <dbReference type="SAM" id="SignalP"/>
    </source>
</evidence>
<reference evidence="3" key="2">
    <citation type="journal article" date="2021" name="PeerJ">
        <title>Extensive microbial diversity within the chicken gut microbiome revealed by metagenomics and culture.</title>
        <authorList>
            <person name="Gilroy R."/>
            <person name="Ravi A."/>
            <person name="Getino M."/>
            <person name="Pursley I."/>
            <person name="Horton D.L."/>
            <person name="Alikhan N.F."/>
            <person name="Baker D."/>
            <person name="Gharbi K."/>
            <person name="Hall N."/>
            <person name="Watson M."/>
            <person name="Adriaenssens E.M."/>
            <person name="Foster-Nyarko E."/>
            <person name="Jarju S."/>
            <person name="Secka A."/>
            <person name="Antonio M."/>
            <person name="Oren A."/>
            <person name="Chaudhuri R.R."/>
            <person name="La Ragione R."/>
            <person name="Hildebrand F."/>
            <person name="Pallen M.J."/>
        </authorList>
    </citation>
    <scope>NUCLEOTIDE SEQUENCE</scope>
    <source>
        <strain evidence="3">ChiW25-3613</strain>
    </source>
</reference>
<feature type="signal peptide" evidence="2">
    <location>
        <begin position="1"/>
        <end position="17"/>
    </location>
</feature>
<feature type="compositionally biased region" description="Basic and acidic residues" evidence="1">
    <location>
        <begin position="91"/>
        <end position="120"/>
    </location>
</feature>
<feature type="region of interest" description="Disordered" evidence="1">
    <location>
        <begin position="74"/>
        <end position="208"/>
    </location>
</feature>
<gene>
    <name evidence="3" type="ORF">IAB90_06240</name>
</gene>
<sequence length="208" mass="22392">MILLTAAIAASACGAAACSKGQTGGGNNTLSGYTRETESEGGYDCGCGKDCECEGNCRDNCNCGDNCDCEKDGGTKDNRKDMRHGHGKRPIPNDERTGNMDGFEFDRDTTGKRPGDDRAKFGIFAPDGRLNGRRPMPVPPPPEGEDNMPAPDAGQRNAESEQSGDKAGDKDGKQQNNKDEKNKKGEKRRKFFGGKQNRRPAQNVSLSR</sequence>
<feature type="compositionally biased region" description="Basic residues" evidence="1">
    <location>
        <begin position="184"/>
        <end position="198"/>
    </location>
</feature>
<proteinExistence type="predicted"/>
<feature type="compositionally biased region" description="Polar residues" evidence="1">
    <location>
        <begin position="199"/>
        <end position="208"/>
    </location>
</feature>
<dbReference type="AlphaFoldDB" id="A0A9D1AGT7"/>
<dbReference type="EMBL" id="DVHB01000107">
    <property type="protein sequence ID" value="HIR39965.1"/>
    <property type="molecule type" value="Genomic_DNA"/>
</dbReference>
<accession>A0A9D1AGT7</accession>
<dbReference type="Proteomes" id="UP000824179">
    <property type="component" value="Unassembled WGS sequence"/>
</dbReference>
<name>A0A9D1AGT7_9FIRM</name>
<feature type="chain" id="PRO_5039708481" evidence="2">
    <location>
        <begin position="18"/>
        <end position="208"/>
    </location>
</feature>